<keyword evidence="2" id="KW-1185">Reference proteome</keyword>
<evidence type="ECO:0000313" key="2">
    <source>
        <dbReference type="Proteomes" id="UP001186974"/>
    </source>
</evidence>
<proteinExistence type="predicted"/>
<gene>
    <name evidence="1" type="ORF">LTS18_004195</name>
</gene>
<dbReference type="EMBL" id="JAWDJW010007324">
    <property type="protein sequence ID" value="KAK3062365.1"/>
    <property type="molecule type" value="Genomic_DNA"/>
</dbReference>
<reference evidence="1" key="1">
    <citation type="submission" date="2024-09" db="EMBL/GenBank/DDBJ databases">
        <title>Black Yeasts Isolated from many extreme environments.</title>
        <authorList>
            <person name="Coleine C."/>
            <person name="Stajich J.E."/>
            <person name="Selbmann L."/>
        </authorList>
    </citation>
    <scope>NUCLEOTIDE SEQUENCE</scope>
    <source>
        <strain evidence="1">CCFEE 5737</strain>
    </source>
</reference>
<comment type="caution">
    <text evidence="1">The sequence shown here is derived from an EMBL/GenBank/DDBJ whole genome shotgun (WGS) entry which is preliminary data.</text>
</comment>
<feature type="non-terminal residue" evidence="1">
    <location>
        <position position="1"/>
    </location>
</feature>
<sequence>LKLIEGPAKLVEQSFGQYGHPIRNRRREIIDMLLVGTHALHWPVSVVLQVTTMHEREQASVFYFWAYLVPEAELMTTATGSIAAAKRVLQDRVGVDVIFEETSKEALSGAPTAIKAERMKPSLQEPLHSIVMKPKNRPRKPSSELTLESEESKFHEVMAKAGKIAEEEADQDRIMDSVRRTRKASTDIRLFKTIMPPLTGSSRRERTSRSFKASSSVVNKASGAEAAESKASCTQKSPMQAPHAH</sequence>
<evidence type="ECO:0000313" key="1">
    <source>
        <dbReference type="EMBL" id="KAK3062365.1"/>
    </source>
</evidence>
<organism evidence="1 2">
    <name type="scientific">Coniosporium uncinatum</name>
    <dbReference type="NCBI Taxonomy" id="93489"/>
    <lineage>
        <taxon>Eukaryota</taxon>
        <taxon>Fungi</taxon>
        <taxon>Dikarya</taxon>
        <taxon>Ascomycota</taxon>
        <taxon>Pezizomycotina</taxon>
        <taxon>Dothideomycetes</taxon>
        <taxon>Dothideomycetes incertae sedis</taxon>
        <taxon>Coniosporium</taxon>
    </lineage>
</organism>
<accession>A0ACC3D6H9</accession>
<dbReference type="Proteomes" id="UP001186974">
    <property type="component" value="Unassembled WGS sequence"/>
</dbReference>
<name>A0ACC3D6H9_9PEZI</name>
<protein>
    <submittedName>
        <fullName evidence="1">Uncharacterized protein</fullName>
    </submittedName>
</protein>